<evidence type="ECO:0000259" key="6">
    <source>
        <dbReference type="Pfam" id="PF02631"/>
    </source>
</evidence>
<dbReference type="EMBL" id="PRLK01000001">
    <property type="protein sequence ID" value="RYC73013.1"/>
    <property type="molecule type" value="Genomic_DNA"/>
</dbReference>
<evidence type="ECO:0000256" key="4">
    <source>
        <dbReference type="ARBA" id="ARBA00022490"/>
    </source>
</evidence>
<dbReference type="Gene3D" id="1.10.10.10">
    <property type="entry name" value="Winged helix-like DNA-binding domain superfamily/Winged helix DNA-binding domain"/>
    <property type="match status" value="3"/>
</dbReference>
<comment type="subcellular location">
    <subcellularLocation>
        <location evidence="1 5">Cytoplasm</location>
    </subcellularLocation>
</comment>
<dbReference type="PANTHER" id="PTHR33602:SF1">
    <property type="entry name" value="REGULATORY PROTEIN RECX FAMILY PROTEIN"/>
    <property type="match status" value="1"/>
</dbReference>
<dbReference type="Pfam" id="PF21981">
    <property type="entry name" value="RecX_HTH3"/>
    <property type="match status" value="1"/>
</dbReference>
<dbReference type="InterPro" id="IPR036390">
    <property type="entry name" value="WH_DNA-bd_sf"/>
</dbReference>
<dbReference type="InterPro" id="IPR053924">
    <property type="entry name" value="RecX_HTH_2nd"/>
</dbReference>
<dbReference type="InterPro" id="IPR036388">
    <property type="entry name" value="WH-like_DNA-bd_sf"/>
</dbReference>
<dbReference type="InterPro" id="IPR053925">
    <property type="entry name" value="RecX_HTH_3rd"/>
</dbReference>
<accession>A0ABY0FJB1</accession>
<protein>
    <recommendedName>
        <fullName evidence="3 5">Regulatory protein RecX</fullName>
    </recommendedName>
</protein>
<evidence type="ECO:0000256" key="5">
    <source>
        <dbReference type="HAMAP-Rule" id="MF_01114"/>
    </source>
</evidence>
<evidence type="ECO:0000256" key="2">
    <source>
        <dbReference type="ARBA" id="ARBA00009695"/>
    </source>
</evidence>
<organism evidence="8 9">
    <name type="scientific">Candidatus Nanogingivalis gingivitcus</name>
    <dbReference type="NCBI Taxonomy" id="2171992"/>
    <lineage>
        <taxon>Bacteria</taxon>
        <taxon>Candidatus Saccharimonadota</taxon>
        <taxon>Candidatus Nanosyncoccalia</taxon>
        <taxon>Candidatus Nanogingivales</taxon>
        <taxon>Candidatus Nanogingivalaceae</taxon>
        <taxon>Candidatus Nanogingivalis</taxon>
    </lineage>
</organism>
<evidence type="ECO:0000256" key="1">
    <source>
        <dbReference type="ARBA" id="ARBA00004496"/>
    </source>
</evidence>
<reference evidence="8 9" key="2">
    <citation type="journal article" date="2020" name="Cell Rep.">
        <title>Acquisition and Adaptation of Ultra-small Parasitic Reduced Genome Bacteria to Mammalian Hosts.</title>
        <authorList>
            <person name="McLean J.S."/>
            <person name="Bor B."/>
            <person name="Kerns K.A."/>
            <person name="Liu Q."/>
            <person name="To T.T."/>
            <person name="Solden L."/>
            <person name="Hendrickson E.L."/>
            <person name="Wrighton K."/>
            <person name="Shi W."/>
            <person name="He X."/>
        </authorList>
    </citation>
    <scope>NUCLEOTIDE SEQUENCE [LARGE SCALE GENOMIC DNA]</scope>
    <source>
        <strain evidence="8 9">TM7_CMJM_G6_1_HOT_870</strain>
    </source>
</reference>
<sequence length="241" mass="28171">MEIFDSLNFNEKEATLRNEEVASSILVITDIRQAVRSENRVNIFVNNKFSFSLDVYQITELGIRVGQKINEEELLELEKQSQFGKIYSRAVEYCLMRPHSKKEVYNYLQTKTLDKPAKKRSGELFIKKGIPKDIVLPVINRLEEKGYIDDNKFATYWVNNRNYRKGISVKKIKSELITKGVSSDIIENAISESSRDDQKEIIKVINKKRSKYNDEQKLINYLMRQGFKYDDIKKAIANPQE</sequence>
<feature type="domain" description="RecX third three-helical" evidence="7">
    <location>
        <begin position="208"/>
        <end position="236"/>
    </location>
</feature>
<dbReference type="HAMAP" id="MF_01114">
    <property type="entry name" value="RecX"/>
    <property type="match status" value="1"/>
</dbReference>
<evidence type="ECO:0000256" key="3">
    <source>
        <dbReference type="ARBA" id="ARBA00018111"/>
    </source>
</evidence>
<comment type="similarity">
    <text evidence="2 5">Belongs to the RecX family.</text>
</comment>
<reference evidence="8 9" key="1">
    <citation type="journal article" date="2018" name="bioRxiv">
        <title>Evidence of independent acquisition and adaption of ultra-small bacteria to human hosts across the highly diverse yet reduced genomes of the phylum Saccharibacteria.</title>
        <authorList>
            <person name="McLean J.S."/>
            <person name="Bor B."/>
            <person name="To T.T."/>
            <person name="Liu Q."/>
            <person name="Kearns K.A."/>
            <person name="Solden L.M."/>
            <person name="Wrighton K.C."/>
            <person name="He X."/>
            <person name="Shi W."/>
        </authorList>
    </citation>
    <scope>NUCLEOTIDE SEQUENCE [LARGE SCALE GENOMIC DNA]</scope>
    <source>
        <strain evidence="8 9">TM7_CMJM_G6_1_HOT_870</strain>
    </source>
</reference>
<feature type="domain" description="RecX second three-helical" evidence="6">
    <location>
        <begin position="149"/>
        <end position="189"/>
    </location>
</feature>
<keyword evidence="4 5" id="KW-0963">Cytoplasm</keyword>
<keyword evidence="9" id="KW-1185">Reference proteome</keyword>
<proteinExistence type="inferred from homology"/>
<dbReference type="RefSeq" id="WP_129718544.1">
    <property type="nucleotide sequence ID" value="NZ_PRLK01000001.1"/>
</dbReference>
<evidence type="ECO:0000313" key="8">
    <source>
        <dbReference type="EMBL" id="RYC73013.1"/>
    </source>
</evidence>
<dbReference type="SUPFAM" id="SSF46785">
    <property type="entry name" value="Winged helix' DNA-binding domain"/>
    <property type="match status" value="1"/>
</dbReference>
<comment type="function">
    <text evidence="5">Modulates RecA activity.</text>
</comment>
<dbReference type="InterPro" id="IPR003783">
    <property type="entry name" value="Regulatory_RecX"/>
</dbReference>
<dbReference type="PANTHER" id="PTHR33602">
    <property type="entry name" value="REGULATORY PROTEIN RECX FAMILY PROTEIN"/>
    <property type="match status" value="1"/>
</dbReference>
<evidence type="ECO:0000259" key="7">
    <source>
        <dbReference type="Pfam" id="PF21981"/>
    </source>
</evidence>
<gene>
    <name evidence="5 8" type="primary">recX</name>
    <name evidence="8" type="ORF">G6CMJM_00118</name>
</gene>
<evidence type="ECO:0000313" key="9">
    <source>
        <dbReference type="Proteomes" id="UP001190925"/>
    </source>
</evidence>
<comment type="caution">
    <text evidence="8">The sequence shown here is derived from an EMBL/GenBank/DDBJ whole genome shotgun (WGS) entry which is preliminary data.</text>
</comment>
<name>A0ABY0FJB1_9BACT</name>
<dbReference type="Proteomes" id="UP001190925">
    <property type="component" value="Unassembled WGS sequence"/>
</dbReference>
<dbReference type="Pfam" id="PF02631">
    <property type="entry name" value="RecX_HTH2"/>
    <property type="match status" value="1"/>
</dbReference>